<reference evidence="1" key="1">
    <citation type="submission" date="2020-11" db="EMBL/GenBank/DDBJ databases">
        <authorList>
            <consortium name="DOE Joint Genome Institute"/>
            <person name="Ahrendt S."/>
            <person name="Riley R."/>
            <person name="Andreopoulos W."/>
            <person name="Labutti K."/>
            <person name="Pangilinan J."/>
            <person name="Ruiz-Duenas F.J."/>
            <person name="Barrasa J.M."/>
            <person name="Sanchez-Garcia M."/>
            <person name="Camarero S."/>
            <person name="Miyauchi S."/>
            <person name="Serrano A."/>
            <person name="Linde D."/>
            <person name="Babiker R."/>
            <person name="Drula E."/>
            <person name="Ayuso-Fernandez I."/>
            <person name="Pacheco R."/>
            <person name="Padilla G."/>
            <person name="Ferreira P."/>
            <person name="Barriuso J."/>
            <person name="Kellner H."/>
            <person name="Castanera R."/>
            <person name="Alfaro M."/>
            <person name="Ramirez L."/>
            <person name="Pisabarro A.G."/>
            <person name="Kuo A."/>
            <person name="Tritt A."/>
            <person name="Lipzen A."/>
            <person name="He G."/>
            <person name="Yan M."/>
            <person name="Ng V."/>
            <person name="Cullen D."/>
            <person name="Martin F."/>
            <person name="Rosso M.-N."/>
            <person name="Henrissat B."/>
            <person name="Hibbett D."/>
            <person name="Martinez A.T."/>
            <person name="Grigoriev I.V."/>
        </authorList>
    </citation>
    <scope>NUCLEOTIDE SEQUENCE</scope>
    <source>
        <strain evidence="1">CIRM-BRFM 674</strain>
    </source>
</reference>
<dbReference type="Proteomes" id="UP000807469">
    <property type="component" value="Unassembled WGS sequence"/>
</dbReference>
<comment type="caution">
    <text evidence="1">The sequence shown here is derived from an EMBL/GenBank/DDBJ whole genome shotgun (WGS) entry which is preliminary data.</text>
</comment>
<gene>
    <name evidence="1" type="ORF">BDN70DRAFT_610341</name>
</gene>
<sequence length="117" mass="12785">MSARFTTRTSHPVSSTVSVHSTMLCSCAPPSTTRCLRTHTFFPLSLDLSISSEVLLFPSRAPSYPMGVIVSAPTPHFAKCHSTPSLSLVCLVFYARAHSQRHHLSFVPALIATTHFD</sequence>
<protein>
    <submittedName>
        <fullName evidence="1">Uncharacterized protein</fullName>
    </submittedName>
</protein>
<evidence type="ECO:0000313" key="1">
    <source>
        <dbReference type="EMBL" id="KAF9471058.1"/>
    </source>
</evidence>
<organism evidence="1 2">
    <name type="scientific">Pholiota conissans</name>
    <dbReference type="NCBI Taxonomy" id="109636"/>
    <lineage>
        <taxon>Eukaryota</taxon>
        <taxon>Fungi</taxon>
        <taxon>Dikarya</taxon>
        <taxon>Basidiomycota</taxon>
        <taxon>Agaricomycotina</taxon>
        <taxon>Agaricomycetes</taxon>
        <taxon>Agaricomycetidae</taxon>
        <taxon>Agaricales</taxon>
        <taxon>Agaricineae</taxon>
        <taxon>Strophariaceae</taxon>
        <taxon>Pholiota</taxon>
    </lineage>
</organism>
<name>A0A9P5YLG1_9AGAR</name>
<evidence type="ECO:0000313" key="2">
    <source>
        <dbReference type="Proteomes" id="UP000807469"/>
    </source>
</evidence>
<dbReference type="PROSITE" id="PS51257">
    <property type="entry name" value="PROKAR_LIPOPROTEIN"/>
    <property type="match status" value="1"/>
</dbReference>
<proteinExistence type="predicted"/>
<dbReference type="AlphaFoldDB" id="A0A9P5YLG1"/>
<accession>A0A9P5YLG1</accession>
<dbReference type="EMBL" id="MU155769">
    <property type="protein sequence ID" value="KAF9471058.1"/>
    <property type="molecule type" value="Genomic_DNA"/>
</dbReference>
<keyword evidence="2" id="KW-1185">Reference proteome</keyword>